<evidence type="ECO:0000313" key="2">
    <source>
        <dbReference type="EMBL" id="QQX25809.1"/>
    </source>
</evidence>
<dbReference type="STRING" id="46224.B4102_3029"/>
<reference evidence="1 3" key="1">
    <citation type="submission" date="2016-01" db="EMBL/GenBank/DDBJ databases">
        <title>Genome Sequences of Twelve Sporeforming Bacillus Species Isolated from Foods.</title>
        <authorList>
            <person name="Berendsen E.M."/>
            <person name="Wells-Bennik M.H."/>
            <person name="Krawcyk A.O."/>
            <person name="De Jong A."/>
            <person name="Holsappel S."/>
            <person name="Eijlander R.T."/>
            <person name="Kuipers O.P."/>
        </authorList>
    </citation>
    <scope>NUCLEOTIDE SEQUENCE [LARGE SCALE GENOMIC DNA]</scope>
    <source>
        <strain evidence="1 3">B4102</strain>
    </source>
</reference>
<organism evidence="1 3">
    <name type="scientific">Heyndrickxia sporothermodurans</name>
    <dbReference type="NCBI Taxonomy" id="46224"/>
    <lineage>
        <taxon>Bacteria</taxon>
        <taxon>Bacillati</taxon>
        <taxon>Bacillota</taxon>
        <taxon>Bacilli</taxon>
        <taxon>Bacillales</taxon>
        <taxon>Bacillaceae</taxon>
        <taxon>Heyndrickxia</taxon>
    </lineage>
</organism>
<dbReference type="InterPro" id="IPR015943">
    <property type="entry name" value="WD40/YVTN_repeat-like_dom_sf"/>
</dbReference>
<dbReference type="Gene3D" id="2.130.10.10">
    <property type="entry name" value="YVTN repeat-like/Quinoprotein amine dehydrogenase"/>
    <property type="match status" value="1"/>
</dbReference>
<gene>
    <name evidence="1" type="ORF">B4102_3029</name>
    <name evidence="2" type="ORF">JGZ69_02210</name>
</gene>
<dbReference type="KEGG" id="hspo:JGZ69_02210"/>
<reference evidence="2 4" key="2">
    <citation type="submission" date="2020-12" db="EMBL/GenBank/DDBJ databases">
        <title>Taxonomic evaluation of the Bacillus sporothermodurans group of bacteria based on whole genome sequences.</title>
        <authorList>
            <person name="Fiedler G."/>
            <person name="Herbstmann A.-D."/>
            <person name="Doll E."/>
            <person name="Wenning M."/>
            <person name="Brinks E."/>
            <person name="Kabisch J."/>
            <person name="Breitenwieser F."/>
            <person name="Lappann M."/>
            <person name="Boehnlein C."/>
            <person name="Franz C."/>
        </authorList>
    </citation>
    <scope>NUCLEOTIDE SEQUENCE [LARGE SCALE GENOMIC DNA]</scope>
    <source>
        <strain evidence="2 4">DSM 10599</strain>
    </source>
</reference>
<accession>A0A150L308</accession>
<sequence length="393" mass="43990">MNEQDFKNQLPMTKKIIEGDTKKETIAYRLWFDLMEKFKTSGQLAGAYFNRFHLLEEKDKEFVVAAVFQLQLGEGVQTTSWKPQKNGLIDGLVWKLKIKKQSDQTYTLESFEKSSDKLIGLPPVQDMDSYKKEAGIKTDENSRYEIVDDTLKVTYNNGKDWNDVPIEVDRLFEGDYNGPKNELIEGSYVIHSKRTAFVIGGRGGLQLLISEDQGNSWDEVNITDKIQGARMRLLGFTSDQHGYLIATGYRTMASEGNYLFKTNDGGHSWKEAGSVAGVTSLVTDGGLINDELGFVSFGSINFENEPPRPCLYRTADGGKTWKEVKVPFPKEYKGIFTVAETPIFNGNKGTLLVNQGPNGDYLGGNVLVKFTTKDMGKTWTFAGLVDPDEVLGK</sequence>
<name>A0A150L308_9BACI</name>
<dbReference type="PATRIC" id="fig|46224.3.peg.2998"/>
<proteinExistence type="predicted"/>
<dbReference type="EMBL" id="CP066701">
    <property type="protein sequence ID" value="QQX25809.1"/>
    <property type="molecule type" value="Genomic_DNA"/>
</dbReference>
<dbReference type="CDD" id="cd15482">
    <property type="entry name" value="Sialidase_non-viral"/>
    <property type="match status" value="1"/>
</dbReference>
<evidence type="ECO:0000313" key="4">
    <source>
        <dbReference type="Proteomes" id="UP000595512"/>
    </source>
</evidence>
<evidence type="ECO:0000313" key="1">
    <source>
        <dbReference type="EMBL" id="KYD06644.1"/>
    </source>
</evidence>
<dbReference type="AlphaFoldDB" id="A0A150L308"/>
<keyword evidence="3" id="KW-1185">Reference proteome</keyword>
<dbReference type="SUPFAM" id="SSF110296">
    <property type="entry name" value="Oligoxyloglucan reducing end-specific cellobiohydrolase"/>
    <property type="match status" value="1"/>
</dbReference>
<protein>
    <submittedName>
        <fullName evidence="2">Exo-alpha-sialidase</fullName>
    </submittedName>
</protein>
<dbReference type="RefSeq" id="WP_066231372.1">
    <property type="nucleotide sequence ID" value="NZ_CP066701.1"/>
</dbReference>
<dbReference type="Proteomes" id="UP000075666">
    <property type="component" value="Unassembled WGS sequence"/>
</dbReference>
<dbReference type="EMBL" id="LQYN01000051">
    <property type="protein sequence ID" value="KYD06644.1"/>
    <property type="molecule type" value="Genomic_DNA"/>
</dbReference>
<dbReference type="Proteomes" id="UP000595512">
    <property type="component" value="Chromosome"/>
</dbReference>
<evidence type="ECO:0000313" key="3">
    <source>
        <dbReference type="Proteomes" id="UP000075666"/>
    </source>
</evidence>